<feature type="domain" description="N-acetyltransferase" evidence="1">
    <location>
        <begin position="2"/>
        <end position="157"/>
    </location>
</feature>
<dbReference type="PROSITE" id="PS51186">
    <property type="entry name" value="GNAT"/>
    <property type="match status" value="1"/>
</dbReference>
<evidence type="ECO:0000259" key="1">
    <source>
        <dbReference type="PROSITE" id="PS51186"/>
    </source>
</evidence>
<organism evidence="2 3">
    <name type="scientific">Candidatus Enterococcus moelleringii</name>
    <dbReference type="NCBI Taxonomy" id="2815325"/>
    <lineage>
        <taxon>Bacteria</taxon>
        <taxon>Bacillati</taxon>
        <taxon>Bacillota</taxon>
        <taxon>Bacilli</taxon>
        <taxon>Lactobacillales</taxon>
        <taxon>Enterococcaceae</taxon>
        <taxon>Enterococcus</taxon>
    </lineage>
</organism>
<dbReference type="Gene3D" id="3.30.1050.10">
    <property type="entry name" value="SCP2 sterol-binding domain"/>
    <property type="match status" value="1"/>
</dbReference>
<dbReference type="CDD" id="cd04301">
    <property type="entry name" value="NAT_SF"/>
    <property type="match status" value="1"/>
</dbReference>
<dbReference type="Pfam" id="PF17668">
    <property type="entry name" value="Acetyltransf_17"/>
    <property type="match status" value="1"/>
</dbReference>
<gene>
    <name evidence="2" type="ORF">JZO70_05815</name>
</gene>
<dbReference type="PANTHER" id="PTHR37817:SF1">
    <property type="entry name" value="N-ACETYLTRANSFERASE EIS"/>
    <property type="match status" value="1"/>
</dbReference>
<comment type="caution">
    <text evidence="2">The sequence shown here is derived from an EMBL/GenBank/DDBJ whole genome shotgun (WGS) entry which is preliminary data.</text>
</comment>
<dbReference type="InterPro" id="IPR051554">
    <property type="entry name" value="Acetyltransferase_Eis"/>
</dbReference>
<dbReference type="Gene3D" id="3.40.630.30">
    <property type="match status" value="2"/>
</dbReference>
<evidence type="ECO:0000313" key="2">
    <source>
        <dbReference type="EMBL" id="MBO1305665.1"/>
    </source>
</evidence>
<proteinExistence type="predicted"/>
<protein>
    <submittedName>
        <fullName evidence="2">GNAT family N-acetyltransferase</fullName>
    </submittedName>
</protein>
<dbReference type="EMBL" id="JAFREM010000010">
    <property type="protein sequence ID" value="MBO1305665.1"/>
    <property type="molecule type" value="Genomic_DNA"/>
</dbReference>
<sequence length="418" mass="48407">MSEIRELSAEDLAAHTEIAFHAYPSFKDFSPEGKLRFTNRMQTMRVQDPQIKFYGLFEEDKLIAQMRLLPFEMNLFGKMTLTAGLGSLGVHLFHKKQGIGHKMLAYFEDYFREKNIPLAMLLPFEPSFYHQAEYGYGTKLNHYCLATPALPKYKAPCHLVYLTSKDESKLRNFHEKIVQQTHGMAKRYNYEWQDIFTDPENILVASLNEAAEIEGYLVFQFKNTKADNYTRNQIVVKEMLYQNPLVLRKLLGFLRNQDDQAQSVQFKTFEPGFHFLFDNPLNDSRNFLDFGYLETNQQYIGNMYKILDIPAIVQQTQHRNYNSADLSVAFTISDGYRKKTAEYQLLIEQGKARLLDSSKTAEISVALSLADFTSAFVGAVSFNDLYRMGQLQTEQPQVLLKLDQAFYLETPPVGWSDY</sequence>
<dbReference type="PANTHER" id="PTHR37817">
    <property type="entry name" value="N-ACETYLTRANSFERASE EIS"/>
    <property type="match status" value="1"/>
</dbReference>
<dbReference type="SUPFAM" id="SSF55729">
    <property type="entry name" value="Acyl-CoA N-acyltransferases (Nat)"/>
    <property type="match status" value="1"/>
</dbReference>
<dbReference type="InterPro" id="IPR000182">
    <property type="entry name" value="GNAT_dom"/>
</dbReference>
<evidence type="ECO:0000313" key="3">
    <source>
        <dbReference type="Proteomes" id="UP000664601"/>
    </source>
</evidence>
<dbReference type="Pfam" id="PF13530">
    <property type="entry name" value="SCP2_2"/>
    <property type="match status" value="1"/>
</dbReference>
<dbReference type="RefSeq" id="WP_207672607.1">
    <property type="nucleotide sequence ID" value="NZ_JAFREM010000010.1"/>
</dbReference>
<dbReference type="InterPro" id="IPR041380">
    <property type="entry name" value="Acetyltransf_17"/>
</dbReference>
<name>A0ABS3L7R7_9ENTE</name>
<dbReference type="InterPro" id="IPR025559">
    <property type="entry name" value="Eis_dom"/>
</dbReference>
<dbReference type="SUPFAM" id="SSF55718">
    <property type="entry name" value="SCP-like"/>
    <property type="match status" value="1"/>
</dbReference>
<dbReference type="InterPro" id="IPR036527">
    <property type="entry name" value="SCP2_sterol-bd_dom_sf"/>
</dbReference>
<accession>A0ABS3L7R7</accession>
<keyword evidence="3" id="KW-1185">Reference proteome</keyword>
<dbReference type="Proteomes" id="UP000664601">
    <property type="component" value="Unassembled WGS sequence"/>
</dbReference>
<reference evidence="2 3" key="1">
    <citation type="submission" date="2021-03" db="EMBL/GenBank/DDBJ databases">
        <title>Enterococcal diversity collection.</title>
        <authorList>
            <person name="Gilmore M.S."/>
            <person name="Schwartzman J."/>
            <person name="Van Tyne D."/>
            <person name="Martin M."/>
            <person name="Earl A.M."/>
            <person name="Manson A.L."/>
            <person name="Straub T."/>
            <person name="Salamzade R."/>
            <person name="Saavedra J."/>
            <person name="Lebreton F."/>
            <person name="Prichula J."/>
            <person name="Schaufler K."/>
            <person name="Gaca A."/>
            <person name="Sgardioli B."/>
            <person name="Wagenaar J."/>
            <person name="Strong T."/>
        </authorList>
    </citation>
    <scope>NUCLEOTIDE SEQUENCE [LARGE SCALE GENOMIC DNA]</scope>
    <source>
        <strain evidence="2 3">669A</strain>
    </source>
</reference>
<dbReference type="Pfam" id="PF13527">
    <property type="entry name" value="Acetyltransf_9"/>
    <property type="match status" value="1"/>
</dbReference>
<dbReference type="InterPro" id="IPR016181">
    <property type="entry name" value="Acyl_CoA_acyltransferase"/>
</dbReference>